<proteinExistence type="predicted"/>
<reference evidence="6 7" key="1">
    <citation type="journal article" date="2019" name="New Phytol.">
        <title>Comparative genomics reveals unique wood-decay strategies and fruiting body development in the Schizophyllaceae.</title>
        <authorList>
            <person name="Almasi E."/>
            <person name="Sahu N."/>
            <person name="Krizsan K."/>
            <person name="Balint B."/>
            <person name="Kovacs G.M."/>
            <person name="Kiss B."/>
            <person name="Cseklye J."/>
            <person name="Drula E."/>
            <person name="Henrissat B."/>
            <person name="Nagy I."/>
            <person name="Chovatia M."/>
            <person name="Adam C."/>
            <person name="LaButti K."/>
            <person name="Lipzen A."/>
            <person name="Riley R."/>
            <person name="Grigoriev I.V."/>
            <person name="Nagy L.G."/>
        </authorList>
    </citation>
    <scope>NUCLEOTIDE SEQUENCE [LARGE SCALE GENOMIC DNA]</scope>
    <source>
        <strain evidence="6 7">NL-1724</strain>
    </source>
</reference>
<feature type="chain" id="PRO_5022055188" evidence="5">
    <location>
        <begin position="18"/>
        <end position="428"/>
    </location>
</feature>
<dbReference type="Proteomes" id="UP000320762">
    <property type="component" value="Unassembled WGS sequence"/>
</dbReference>
<dbReference type="AlphaFoldDB" id="A0A550C9T7"/>
<dbReference type="PANTHER" id="PTHR20963">
    <property type="entry name" value="MULTIPLE INOSITOL POLYPHOSPHATE PHOSPHATASE-RELATED"/>
    <property type="match status" value="1"/>
</dbReference>
<dbReference type="PROSITE" id="PS00616">
    <property type="entry name" value="HIS_ACID_PHOSPHAT_1"/>
    <property type="match status" value="1"/>
</dbReference>
<dbReference type="Gene3D" id="3.40.50.1240">
    <property type="entry name" value="Phosphoglycerate mutase-like"/>
    <property type="match status" value="1"/>
</dbReference>
<keyword evidence="1" id="KW-0378">Hydrolase</keyword>
<evidence type="ECO:0000313" key="6">
    <source>
        <dbReference type="EMBL" id="TRM61570.1"/>
    </source>
</evidence>
<feature type="disulfide bond" evidence="4">
    <location>
        <begin position="236"/>
        <end position="249"/>
    </location>
</feature>
<dbReference type="Pfam" id="PF00328">
    <property type="entry name" value="His_Phos_2"/>
    <property type="match status" value="1"/>
</dbReference>
<dbReference type="InterPro" id="IPR016274">
    <property type="entry name" value="Histidine_acid_Pase_euk"/>
</dbReference>
<dbReference type="EMBL" id="VDMD01000016">
    <property type="protein sequence ID" value="TRM61570.1"/>
    <property type="molecule type" value="Genomic_DNA"/>
</dbReference>
<keyword evidence="7" id="KW-1185">Reference proteome</keyword>
<dbReference type="PIRSF" id="PIRSF000894">
    <property type="entry name" value="Acid_phosphatase"/>
    <property type="match status" value="1"/>
</dbReference>
<feature type="active site" description="Nucleophile" evidence="3">
    <location>
        <position position="57"/>
    </location>
</feature>
<gene>
    <name evidence="6" type="ORF">BD626DRAFT_501470</name>
</gene>
<dbReference type="STRING" id="97359.A0A550C9T7"/>
<dbReference type="InterPro" id="IPR000560">
    <property type="entry name" value="His_Pase_clade-2"/>
</dbReference>
<dbReference type="SUPFAM" id="SSF53254">
    <property type="entry name" value="Phosphoglycerate mutase-like"/>
    <property type="match status" value="1"/>
</dbReference>
<accession>A0A550C9T7</accession>
<organism evidence="6 7">
    <name type="scientific">Schizophyllum amplum</name>
    <dbReference type="NCBI Taxonomy" id="97359"/>
    <lineage>
        <taxon>Eukaryota</taxon>
        <taxon>Fungi</taxon>
        <taxon>Dikarya</taxon>
        <taxon>Basidiomycota</taxon>
        <taxon>Agaricomycotina</taxon>
        <taxon>Agaricomycetes</taxon>
        <taxon>Agaricomycetidae</taxon>
        <taxon>Agaricales</taxon>
        <taxon>Schizophyllaceae</taxon>
        <taxon>Schizophyllum</taxon>
    </lineage>
</organism>
<dbReference type="PANTHER" id="PTHR20963:SF42">
    <property type="entry name" value="PHOSPHOGLYCERATE MUTASE-LIKE PROTEIN"/>
    <property type="match status" value="1"/>
</dbReference>
<keyword evidence="5" id="KW-0732">Signal</keyword>
<evidence type="ECO:0000256" key="3">
    <source>
        <dbReference type="PIRSR" id="PIRSR000894-1"/>
    </source>
</evidence>
<comment type="caution">
    <text evidence="6">The sequence shown here is derived from an EMBL/GenBank/DDBJ whole genome shotgun (WGS) entry which is preliminary data.</text>
</comment>
<keyword evidence="4" id="KW-1015">Disulfide bond</keyword>
<name>A0A550C9T7_9AGAR</name>
<evidence type="ECO:0000256" key="1">
    <source>
        <dbReference type="ARBA" id="ARBA00022801"/>
    </source>
</evidence>
<evidence type="ECO:0000256" key="5">
    <source>
        <dbReference type="SAM" id="SignalP"/>
    </source>
</evidence>
<evidence type="ECO:0000313" key="7">
    <source>
        <dbReference type="Proteomes" id="UP000320762"/>
    </source>
</evidence>
<keyword evidence="2" id="KW-0325">Glycoprotein</keyword>
<feature type="active site" description="Proton donor" evidence="3">
    <location>
        <position position="313"/>
    </location>
</feature>
<feature type="signal peptide" evidence="5">
    <location>
        <begin position="1"/>
        <end position="17"/>
    </location>
</feature>
<dbReference type="InterPro" id="IPR029033">
    <property type="entry name" value="His_PPase_superfam"/>
</dbReference>
<evidence type="ECO:0000256" key="4">
    <source>
        <dbReference type="PIRSR" id="PIRSR000894-2"/>
    </source>
</evidence>
<evidence type="ECO:0000256" key="2">
    <source>
        <dbReference type="ARBA" id="ARBA00023180"/>
    </source>
</evidence>
<protein>
    <submittedName>
        <fullName evidence="6">Histidine phosphatase superfamily</fullName>
    </submittedName>
</protein>
<sequence length="428" mass="46862">MLAALLSGLALSQAALAANVNNLGNLAPYHKGPVPEGLNETLPEDCSVDQVMLMGRHGSRWPLASELEYIVNLTTKVSGSWDYIQNADLPESMSFLKNGYTTSLGHDNLTATGRKQLFDHGVAFKLKYPDLNATTVLAGDQDRVVESAQWFSMGYFGRDWFTLQDTMFETIPEDEVTISWITPMDTCANWSYTSFGVAPVEEWGAVYLPDITSRLNGIIPGLNLTDDDIHGALYACAYDYAAYEVSPWCDVFTEDELAQFEYELDILMTGAFGYNLPDPMGATIGSLYVNKLIDRFTNASGDAVPLYLEFGHDTTIDLALTALGLAKDDPPLSTTAMPEERAWHTSQQVPFAAQMIWEKLSCSSSFEGPQIRLILNDAPFPLSTCADSEDDLMYGSCALDAFVSANGDSTTVSWGDKTWNATCGASDF</sequence>
<feature type="disulfide bond" evidence="4">
    <location>
        <begin position="385"/>
        <end position="397"/>
    </location>
</feature>
<dbReference type="GO" id="GO:0003993">
    <property type="term" value="F:acid phosphatase activity"/>
    <property type="evidence" value="ECO:0007669"/>
    <property type="project" value="TreeGrafter"/>
</dbReference>
<dbReference type="InterPro" id="IPR033379">
    <property type="entry name" value="Acid_Pase_AS"/>
</dbReference>
<dbReference type="CDD" id="cd07061">
    <property type="entry name" value="HP_HAP_like"/>
    <property type="match status" value="1"/>
</dbReference>
<feature type="disulfide bond" evidence="4">
    <location>
        <begin position="46"/>
        <end position="362"/>
    </location>
</feature>
<dbReference type="OrthoDB" id="6509975at2759"/>